<keyword evidence="2" id="KW-1185">Reference proteome</keyword>
<proteinExistence type="predicted"/>
<sequence length="163" mass="17978">MTCKLKFLREKSFETLWVGGRSARSIPPVRAAAPRCPSESEYRAPVVSANCLVPTDDSETVVFYSPQYEENLLMKYLENVLTESSRSGVVERSGGSEVAPSLGLVGSPMPCGVIRVRAVRFFRWRCIELPSSSVHDYNKLGVVLSNCGPSKHIVVIIDNLDLT</sequence>
<comment type="caution">
    <text evidence="1">The sequence shown here is derived from an EMBL/GenBank/DDBJ whole genome shotgun (WGS) entry which is preliminary data.</text>
</comment>
<evidence type="ECO:0000313" key="2">
    <source>
        <dbReference type="Proteomes" id="UP001303046"/>
    </source>
</evidence>
<protein>
    <submittedName>
        <fullName evidence="1">Uncharacterized protein</fullName>
    </submittedName>
</protein>
<name>A0ABR1BTE7_NECAM</name>
<gene>
    <name evidence="1" type="primary">Necator_chrI.g2730</name>
    <name evidence="1" type="ORF">RB195_006602</name>
</gene>
<accession>A0ABR1BTE7</accession>
<organism evidence="1 2">
    <name type="scientific">Necator americanus</name>
    <name type="common">Human hookworm</name>
    <dbReference type="NCBI Taxonomy" id="51031"/>
    <lineage>
        <taxon>Eukaryota</taxon>
        <taxon>Metazoa</taxon>
        <taxon>Ecdysozoa</taxon>
        <taxon>Nematoda</taxon>
        <taxon>Chromadorea</taxon>
        <taxon>Rhabditida</taxon>
        <taxon>Rhabditina</taxon>
        <taxon>Rhabditomorpha</taxon>
        <taxon>Strongyloidea</taxon>
        <taxon>Ancylostomatidae</taxon>
        <taxon>Bunostominae</taxon>
        <taxon>Necator</taxon>
    </lineage>
</organism>
<dbReference type="Proteomes" id="UP001303046">
    <property type="component" value="Unassembled WGS sequence"/>
</dbReference>
<dbReference type="EMBL" id="JAVFWL010000001">
    <property type="protein sequence ID" value="KAK6729654.1"/>
    <property type="molecule type" value="Genomic_DNA"/>
</dbReference>
<reference evidence="1 2" key="1">
    <citation type="submission" date="2023-08" db="EMBL/GenBank/DDBJ databases">
        <title>A Necator americanus chromosomal reference genome.</title>
        <authorList>
            <person name="Ilik V."/>
            <person name="Petrzelkova K.J."/>
            <person name="Pardy F."/>
            <person name="Fuh T."/>
            <person name="Niatou-Singa F.S."/>
            <person name="Gouil Q."/>
            <person name="Baker L."/>
            <person name="Ritchie M.E."/>
            <person name="Jex A.R."/>
            <person name="Gazzola D."/>
            <person name="Li H."/>
            <person name="Toshio Fujiwara R."/>
            <person name="Zhan B."/>
            <person name="Aroian R.V."/>
            <person name="Pafco B."/>
            <person name="Schwarz E.M."/>
        </authorList>
    </citation>
    <scope>NUCLEOTIDE SEQUENCE [LARGE SCALE GENOMIC DNA]</scope>
    <source>
        <strain evidence="1 2">Aroian</strain>
        <tissue evidence="1">Whole animal</tissue>
    </source>
</reference>
<evidence type="ECO:0000313" key="1">
    <source>
        <dbReference type="EMBL" id="KAK6729654.1"/>
    </source>
</evidence>